<evidence type="ECO:0000259" key="2">
    <source>
        <dbReference type="Pfam" id="PF14214"/>
    </source>
</evidence>
<feature type="compositionally biased region" description="Basic residues" evidence="1">
    <location>
        <begin position="28"/>
        <end position="40"/>
    </location>
</feature>
<feature type="compositionally biased region" description="Basic and acidic residues" evidence="1">
    <location>
        <begin position="41"/>
        <end position="106"/>
    </location>
</feature>
<feature type="compositionally biased region" description="Basic and acidic residues" evidence="1">
    <location>
        <begin position="437"/>
        <end position="560"/>
    </location>
</feature>
<organism evidence="3 4">
    <name type="scientific">Apolygus lucorum</name>
    <name type="common">Small green plant bug</name>
    <name type="synonym">Lygocoris lucorum</name>
    <dbReference type="NCBI Taxonomy" id="248454"/>
    <lineage>
        <taxon>Eukaryota</taxon>
        <taxon>Metazoa</taxon>
        <taxon>Ecdysozoa</taxon>
        <taxon>Arthropoda</taxon>
        <taxon>Hexapoda</taxon>
        <taxon>Insecta</taxon>
        <taxon>Pterygota</taxon>
        <taxon>Neoptera</taxon>
        <taxon>Paraneoptera</taxon>
        <taxon>Hemiptera</taxon>
        <taxon>Heteroptera</taxon>
        <taxon>Panheteroptera</taxon>
        <taxon>Cimicomorpha</taxon>
        <taxon>Miridae</taxon>
        <taxon>Mirini</taxon>
        <taxon>Apolygus</taxon>
    </lineage>
</organism>
<evidence type="ECO:0000313" key="4">
    <source>
        <dbReference type="Proteomes" id="UP000466442"/>
    </source>
</evidence>
<dbReference type="Pfam" id="PF14214">
    <property type="entry name" value="Helitron_like_N"/>
    <property type="match status" value="1"/>
</dbReference>
<dbReference type="SUPFAM" id="SSF56219">
    <property type="entry name" value="DNase I-like"/>
    <property type="match status" value="1"/>
</dbReference>
<dbReference type="InterPro" id="IPR025476">
    <property type="entry name" value="Helitron_helicase-like"/>
</dbReference>
<dbReference type="Proteomes" id="UP000466442">
    <property type="component" value="Unassembled WGS sequence"/>
</dbReference>
<gene>
    <name evidence="3" type="ORF">GE061_015089</name>
</gene>
<name>A0A8S9XK14_APOLU</name>
<feature type="compositionally biased region" description="Basic and acidic residues" evidence="1">
    <location>
        <begin position="293"/>
        <end position="358"/>
    </location>
</feature>
<comment type="caution">
    <text evidence="3">The sequence shown here is derived from an EMBL/GenBank/DDBJ whole genome shotgun (WGS) entry which is preliminary data.</text>
</comment>
<dbReference type="InterPro" id="IPR038765">
    <property type="entry name" value="Papain-like_cys_pep_sf"/>
</dbReference>
<keyword evidence="4" id="KW-1185">Reference proteome</keyword>
<feature type="compositionally biased region" description="Basic and acidic residues" evidence="1">
    <location>
        <begin position="113"/>
        <end position="214"/>
    </location>
</feature>
<feature type="domain" description="Helitron helicase-like" evidence="2">
    <location>
        <begin position="626"/>
        <end position="720"/>
    </location>
</feature>
<dbReference type="OrthoDB" id="6630791at2759"/>
<dbReference type="InterPro" id="IPR036691">
    <property type="entry name" value="Endo/exonu/phosph_ase_sf"/>
</dbReference>
<feature type="compositionally biased region" description="Basic and acidic residues" evidence="1">
    <location>
        <begin position="365"/>
        <end position="430"/>
    </location>
</feature>
<sequence>MNSSNRDISEGGNDLAKPMPSKPPSQQSRKKAKKRINQKKHLADDRRRKQLVRENREMRGNEAQKRKESRELEGEQGLEKDRGRKKVARESKEMRENEAQKRKETSYLEGEQGIEKDRGRKKVARESKEMRENEAQKRKETRDLEGEQGLEKDRGRKKVARESKEMRENEAQKRKETRDLEGEQGLEKDRGRKKVARESKEMRENEAQKRKETSYLEGEQGLEKDRGRKKVARESKEMRENEAQKRKETRDLEGEQGLEKDRGRKKVARESKEMRENEAQKRKETSYLEGEQGLEKDRGRKKVARESKEMRENEAQKRKETRDLEGEQGLEKDRGRKKVARESKEMRENEAQKRKETSYLEGEQGLEKDRGRKKVARESKEMRENEAQKRKETRDLEGEQGLEKDRGRKKVARESKEMRENEAQKRKETSYLEGEQGLEKDRGRKKVARESKEMRENEAQKRKETRDLEGEQGLEKDRGRKKVARESKEMRENEAQKRKETRDLEGEQGLEKDRGRKKVARESKEMQENEAQKRKETRNLEAKAGRERDRERKAEARKSDEIKLRERQRDRIRKKKERENEFVRYREQYLKKLEGNIKRGVDTKSSKLQLWYMNTKQIGPDNVCMCCQNLFFPHSVKTFSPNTHHKSISIREATEMDDFTKTKLVKDDPVTSVRYFEQKAKNLMKVLESDAGPFGDNFVVDSYERREFQARGSVHTHNLLWVNNPPEYDPYDPSKNKLQADAESEDVFMPNILEKYSKRSVRLEKTSLADFACNLPPKLRNWTDGPSEQNMDLIPSPQTSKTRILRFRGYKEEQDSAHFYREQVLLFLPWRNEKSDILEKDCKLLYTQNVAEISENKAKYFSGISTEILDQAIEQAEEESEQFQHLDSDDDEQAVPVDVFAQGGIEDPKKSDGSKFSYKTPPLPTRDEIFSTMLILNEKQRDFVMHELFRSCNVPGKTIKCQGILVLCKENLLPNVKIAYSNRFYADQSHFDIVLITVQNIGVISGYKSPKFPMSTFKHSISLIVQQLDPTTVVIVLGDFNVDAFPIQSPIETFMNTIGLSRGLLAEIPTTDFSTQIDTIWIKNVQYFDSGTYESVFSDHKPIFVGLLRDSKTISTTPTPPKDMKANRKTFLVPPQSSTLAYSIDSDSDEDVDFSAFEVTGGYVVTDYVVSEILSGQKLTDETINCLLNVIKRNSDFQPQDVLYYQRASRYKRVDQDKDDIQILFGSIGGGHWITTFYDSSSRIVKVYDSLLCGRLDENQKIILQTLYPFINIIRDVKFVEVAQPQQDAIQCGVFASAYAVSLALHVDPQNIMFAYYNSSSIELRRHLLDILLTCSLSNFPTEVDQS</sequence>
<protein>
    <recommendedName>
        <fullName evidence="2">Helitron helicase-like domain-containing protein</fullName>
    </recommendedName>
</protein>
<feature type="region of interest" description="Disordered" evidence="1">
    <location>
        <begin position="1"/>
        <end position="560"/>
    </location>
</feature>
<dbReference type="Gene3D" id="3.60.10.10">
    <property type="entry name" value="Endonuclease/exonuclease/phosphatase"/>
    <property type="match status" value="1"/>
</dbReference>
<reference evidence="3" key="1">
    <citation type="journal article" date="2021" name="Mol. Ecol. Resour.">
        <title>Apolygus lucorum genome provides insights into omnivorousness and mesophyll feeding.</title>
        <authorList>
            <person name="Liu Y."/>
            <person name="Liu H."/>
            <person name="Wang H."/>
            <person name="Huang T."/>
            <person name="Liu B."/>
            <person name="Yang B."/>
            <person name="Yin L."/>
            <person name="Li B."/>
            <person name="Zhang Y."/>
            <person name="Zhang S."/>
            <person name="Jiang F."/>
            <person name="Zhang X."/>
            <person name="Ren Y."/>
            <person name="Wang B."/>
            <person name="Wang S."/>
            <person name="Lu Y."/>
            <person name="Wu K."/>
            <person name="Fan W."/>
            <person name="Wang G."/>
        </authorList>
    </citation>
    <scope>NUCLEOTIDE SEQUENCE</scope>
    <source>
        <strain evidence="3">12Hb</strain>
    </source>
</reference>
<dbReference type="SUPFAM" id="SSF54001">
    <property type="entry name" value="Cysteine proteinases"/>
    <property type="match status" value="1"/>
</dbReference>
<dbReference type="Gene3D" id="3.40.395.10">
    <property type="entry name" value="Adenoviral Proteinase, Chain A"/>
    <property type="match status" value="1"/>
</dbReference>
<feature type="compositionally biased region" description="Basic and acidic residues" evidence="1">
    <location>
        <begin position="221"/>
        <end position="286"/>
    </location>
</feature>
<dbReference type="EMBL" id="WIXP02000006">
    <property type="protein sequence ID" value="KAF6209342.1"/>
    <property type="molecule type" value="Genomic_DNA"/>
</dbReference>
<dbReference type="PANTHER" id="PTHR34718">
    <property type="entry name" value="PHD-TYPE DOMAIN-CONTAINING PROTEIN"/>
    <property type="match status" value="1"/>
</dbReference>
<evidence type="ECO:0000256" key="1">
    <source>
        <dbReference type="SAM" id="MobiDB-lite"/>
    </source>
</evidence>
<evidence type="ECO:0000313" key="3">
    <source>
        <dbReference type="EMBL" id="KAF6209342.1"/>
    </source>
</evidence>
<accession>A0A8S9XK14</accession>
<dbReference type="PANTHER" id="PTHR34718:SF2">
    <property type="entry name" value="PHD-TYPE DOMAIN-CONTAINING PROTEIN"/>
    <property type="match status" value="1"/>
</dbReference>
<feature type="compositionally biased region" description="Low complexity" evidence="1">
    <location>
        <begin position="16"/>
        <end position="27"/>
    </location>
</feature>
<proteinExistence type="predicted"/>